<feature type="compositionally biased region" description="Low complexity" evidence="1">
    <location>
        <begin position="117"/>
        <end position="129"/>
    </location>
</feature>
<dbReference type="EMBL" id="QEIN01000002">
    <property type="protein sequence ID" value="RCV62561.1"/>
    <property type="molecule type" value="Genomic_DNA"/>
</dbReference>
<dbReference type="OrthoDB" id="190266at2"/>
<dbReference type="InterPro" id="IPR032875">
    <property type="entry name" value="Succ_CoA_lig_flav_dom"/>
</dbReference>
<evidence type="ECO:0000313" key="4">
    <source>
        <dbReference type="EMBL" id="RCV62561.1"/>
    </source>
</evidence>
<dbReference type="AlphaFoldDB" id="A0A368TC91"/>
<dbReference type="InterPro" id="IPR043938">
    <property type="entry name" value="Ligase_CoA_dom"/>
</dbReference>
<protein>
    <submittedName>
        <fullName evidence="4">GNAT family N-acetyltransferase</fullName>
    </submittedName>
</protein>
<dbReference type="InterPro" id="IPR036291">
    <property type="entry name" value="NAD(P)-bd_dom_sf"/>
</dbReference>
<organism evidence="4 5">
    <name type="scientific">Marinitenerispora sediminis</name>
    <dbReference type="NCBI Taxonomy" id="1931232"/>
    <lineage>
        <taxon>Bacteria</taxon>
        <taxon>Bacillati</taxon>
        <taxon>Actinomycetota</taxon>
        <taxon>Actinomycetes</taxon>
        <taxon>Streptosporangiales</taxon>
        <taxon>Nocardiopsidaceae</taxon>
        <taxon>Marinitenerispora</taxon>
    </lineage>
</organism>
<dbReference type="PANTHER" id="PTHR42793">
    <property type="entry name" value="COA BINDING DOMAIN CONTAINING PROTEIN"/>
    <property type="match status" value="1"/>
</dbReference>
<evidence type="ECO:0000259" key="3">
    <source>
        <dbReference type="PROSITE" id="PS51186"/>
    </source>
</evidence>
<accession>A0A368TC91</accession>
<dbReference type="Pfam" id="PF13380">
    <property type="entry name" value="CoA_binding_2"/>
    <property type="match status" value="1"/>
</dbReference>
<dbReference type="SMART" id="SM00881">
    <property type="entry name" value="CoA_binding"/>
    <property type="match status" value="1"/>
</dbReference>
<dbReference type="PROSITE" id="PS51186">
    <property type="entry name" value="GNAT"/>
    <property type="match status" value="1"/>
</dbReference>
<comment type="caution">
    <text evidence="4">The sequence shown here is derived from an EMBL/GenBank/DDBJ whole genome shotgun (WGS) entry which is preliminary data.</text>
</comment>
<dbReference type="SUPFAM" id="SSF52210">
    <property type="entry name" value="Succinyl-CoA synthetase domains"/>
    <property type="match status" value="2"/>
</dbReference>
<dbReference type="Gene3D" id="3.30.1490.20">
    <property type="entry name" value="ATP-grasp fold, A domain"/>
    <property type="match status" value="1"/>
</dbReference>
<dbReference type="SUPFAM" id="SSF56059">
    <property type="entry name" value="Glutathione synthetase ATP-binding domain-like"/>
    <property type="match status" value="1"/>
</dbReference>
<dbReference type="SUPFAM" id="SSF55729">
    <property type="entry name" value="Acyl-CoA N-acyltransferases (Nat)"/>
    <property type="match status" value="1"/>
</dbReference>
<name>A0A368TC91_9ACTN</name>
<evidence type="ECO:0000313" key="5">
    <source>
        <dbReference type="Proteomes" id="UP000253318"/>
    </source>
</evidence>
<keyword evidence="2" id="KW-0732">Signal</keyword>
<dbReference type="GO" id="GO:0016747">
    <property type="term" value="F:acyltransferase activity, transferring groups other than amino-acyl groups"/>
    <property type="evidence" value="ECO:0007669"/>
    <property type="project" value="InterPro"/>
</dbReference>
<dbReference type="SUPFAM" id="SSF51735">
    <property type="entry name" value="NAD(P)-binding Rossmann-fold domains"/>
    <property type="match status" value="1"/>
</dbReference>
<dbReference type="InterPro" id="IPR003781">
    <property type="entry name" value="CoA-bd"/>
</dbReference>
<feature type="compositionally biased region" description="Basic residues" evidence="1">
    <location>
        <begin position="70"/>
        <end position="81"/>
    </location>
</feature>
<feature type="signal peptide" evidence="2">
    <location>
        <begin position="1"/>
        <end position="22"/>
    </location>
</feature>
<evidence type="ECO:0000256" key="2">
    <source>
        <dbReference type="SAM" id="SignalP"/>
    </source>
</evidence>
<dbReference type="Pfam" id="PF19045">
    <property type="entry name" value="Ligase_CoA_2"/>
    <property type="match status" value="1"/>
</dbReference>
<dbReference type="Pfam" id="PF13549">
    <property type="entry name" value="ATP-grasp_5"/>
    <property type="match status" value="1"/>
</dbReference>
<dbReference type="InterPro" id="IPR000182">
    <property type="entry name" value="GNAT_dom"/>
</dbReference>
<feature type="chain" id="PRO_5016636476" evidence="2">
    <location>
        <begin position="23"/>
        <end position="1105"/>
    </location>
</feature>
<feature type="domain" description="N-acetyltransferase" evidence="3">
    <location>
        <begin position="242"/>
        <end position="395"/>
    </location>
</feature>
<reference evidence="4 5" key="1">
    <citation type="submission" date="2018-04" db="EMBL/GenBank/DDBJ databases">
        <title>Novel actinobacteria from marine sediment.</title>
        <authorList>
            <person name="Ng Z.Y."/>
            <person name="Tan G.Y.A."/>
        </authorList>
    </citation>
    <scope>NUCLEOTIDE SEQUENCE [LARGE SCALE GENOMIC DNA]</scope>
    <source>
        <strain evidence="4 5">TPS81</strain>
    </source>
</reference>
<dbReference type="Pfam" id="PF00583">
    <property type="entry name" value="Acetyltransf_1"/>
    <property type="match status" value="1"/>
</dbReference>
<feature type="compositionally biased region" description="Basic residues" evidence="1">
    <location>
        <begin position="167"/>
        <end position="177"/>
    </location>
</feature>
<dbReference type="CDD" id="cd04301">
    <property type="entry name" value="NAT_SF"/>
    <property type="match status" value="1"/>
</dbReference>
<dbReference type="GO" id="GO:0043758">
    <property type="term" value="F:acetate-CoA ligase (ADP-forming) activity"/>
    <property type="evidence" value="ECO:0007669"/>
    <property type="project" value="InterPro"/>
</dbReference>
<dbReference type="Proteomes" id="UP000253318">
    <property type="component" value="Unassembled WGS sequence"/>
</dbReference>
<proteinExistence type="predicted"/>
<dbReference type="Gene3D" id="3.40.50.261">
    <property type="entry name" value="Succinyl-CoA synthetase domains"/>
    <property type="match status" value="2"/>
</dbReference>
<dbReference type="Pfam" id="PF13607">
    <property type="entry name" value="Succ_CoA_lig"/>
    <property type="match status" value="1"/>
</dbReference>
<dbReference type="InterPro" id="IPR016181">
    <property type="entry name" value="Acyl_CoA_acyltransferase"/>
</dbReference>
<dbReference type="PANTHER" id="PTHR42793:SF1">
    <property type="entry name" value="PEPTIDYL-LYSINE N-ACETYLTRANSFERASE PATZ"/>
    <property type="match status" value="1"/>
</dbReference>
<sequence length="1105" mass="115969">MSTQLSSRAVTVAVHLSGTAGAAVIAVSCAGGRSGCCGAGRCARPRYRRRRPAIHGRRTHAVSKWSSLARARRVGAPRPARHGPPQSAPARPPRRRVRAAAVACAGGTAHGGGGTADAGRSAGRGSAGPRRVRPRWGTASQRPARRPTADPGTGLSSARPSPARRDRAARRWQRRQRAAPGPGHRYALPRPRRLLRRSEVVRPRPAGGGVRGRPPPWARRAFDGRPDAVPGPSGPLTDGSIVRIRPAAVGDAAAVHRLHQALSAENRRLRFFVPGPRVPGHVAERLCRPPDPAHAALVALLAGEIVGIAGYERDNGAATAEISLAVAEHVHGRGVGTLLLEHLASLARRGGVAALTAEVLLDNHAMLRVFADAGLPLRRHLDMGVVEVELPLTMDDRYLSAVEERESRAGLASMHRLLRPSSLAVVGGTRRAVSVGNAVVRNILEGGYTGRVHLVHPGEADVAGIAAHPSAADLPEPPDLVVVAVPAEAVPDVARACGERGAGALAVLSAGLAASARRELLEICRAYEMRLLGPNCFGLANLDPDVRLHATFAARRPRPGHACVITQSGGVGITLMEHLSRLGIGVSTFASVGDRLDVSSNDLLAWAEADAGTRMAVVHVESFGNPRKFSRIARRISRKLPVLAMLSGRSAAGRRAARTHTGGAAVAELTGAALFRQAGVSPVRSVTEMVETAAVLAHQPLPAGPRVAVVTNTAGTGVLVADACEAEELEVPTLGTDLRRKLAGDLPPGGSCANPVDTTPQVRTEQLRCCVRALAESPEVDAIILVLVPTALADLAPTLCADTGGKPILAVAPEQPEAVTVLPGGDRGVPTFSAPEEAAAALGQAWARTRWLARPAGTVPVFPDAAVGRAREEVREFLRTRPVGGWLPLDAALRVAECYGIRTAPWRRARSAEEAVAALDVLGGRVAVKGDVAGLAHRRAAGALRLDLDRPEEVRAAYRACAERFPTVVVQAMAAREFDTRLGIIHQPVFGPLVLFGLGGSYADALDTRSARLTPLTDVDAAELVREVRAVAALGAEGGDRRMDVPAVQEVAARLSQLAGDLPEVAEMDLNPVSVGEHGALALDARVRVSQRPDEDPYLRALPPF</sequence>
<dbReference type="GO" id="GO:0005524">
    <property type="term" value="F:ATP binding"/>
    <property type="evidence" value="ECO:0007669"/>
    <property type="project" value="InterPro"/>
</dbReference>
<dbReference type="InterPro" id="IPR016102">
    <property type="entry name" value="Succinyl-CoA_synth-like"/>
</dbReference>
<keyword evidence="4" id="KW-0808">Transferase</keyword>
<dbReference type="InterPro" id="IPR013815">
    <property type="entry name" value="ATP_grasp_subdomain_1"/>
</dbReference>
<evidence type="ECO:0000256" key="1">
    <source>
        <dbReference type="SAM" id="MobiDB-lite"/>
    </source>
</evidence>
<dbReference type="Gene3D" id="3.40.630.30">
    <property type="match status" value="1"/>
</dbReference>
<keyword evidence="5" id="KW-1185">Reference proteome</keyword>
<feature type="region of interest" description="Disordered" evidence="1">
    <location>
        <begin position="53"/>
        <end position="219"/>
    </location>
</feature>
<dbReference type="Gene3D" id="3.40.50.720">
    <property type="entry name" value="NAD(P)-binding Rossmann-like Domain"/>
    <property type="match status" value="1"/>
</dbReference>
<dbReference type="Gene3D" id="3.30.470.20">
    <property type="entry name" value="ATP-grasp fold, B domain"/>
    <property type="match status" value="1"/>
</dbReference>
<gene>
    <name evidence="4" type="ORF">DEF24_00385</name>
</gene>